<organism evidence="2 3">
    <name type="scientific">Clavelina lepadiformis</name>
    <name type="common">Light-bulb sea squirt</name>
    <name type="synonym">Ascidia lepadiformis</name>
    <dbReference type="NCBI Taxonomy" id="159417"/>
    <lineage>
        <taxon>Eukaryota</taxon>
        <taxon>Metazoa</taxon>
        <taxon>Chordata</taxon>
        <taxon>Tunicata</taxon>
        <taxon>Ascidiacea</taxon>
        <taxon>Aplousobranchia</taxon>
        <taxon>Clavelinidae</taxon>
        <taxon>Clavelina</taxon>
    </lineage>
</organism>
<dbReference type="InterPro" id="IPR036834">
    <property type="entry name" value="Bcl-2-like_sf"/>
</dbReference>
<evidence type="ECO:0008006" key="4">
    <source>
        <dbReference type="Google" id="ProtNLM"/>
    </source>
</evidence>
<reference evidence="2 3" key="1">
    <citation type="submission" date="2024-02" db="EMBL/GenBank/DDBJ databases">
        <authorList>
            <person name="Daric V."/>
            <person name="Darras S."/>
        </authorList>
    </citation>
    <scope>NUCLEOTIDE SEQUENCE [LARGE SCALE GENOMIC DNA]</scope>
</reference>
<proteinExistence type="predicted"/>
<accession>A0ABP0FX03</accession>
<sequence length="366" mass="39616">MASPVKDVSFMDQCTVTCLSFLKTVSSRDSKIDADVLSQFQTITEREIEAFNFPLSGYESSAQNLVEISLQFDISLVGRIATSVESIEQSELTQQTFQDATKRLIGRSNIKSWEQVSLILHLMYFTCTTLGVSRLEEIVNLTVRCLHDVAKEFIIEEGGWESVPKTAFESEEILSSIVMVQKDEQPTLDSPPFSMLQSLNDEEERESLSSATPPEILDRPQMTASLIQMMGGGDATSNINSNGNTGETIHCCCIKSLHQLFCNNSSLLVGTSSDSNEFEMVGSIGSTSASKSTSPPPSHTSPEPENEPVSSLTSRLKSFAVSEDAIAKPTELPSDGGGVSDYLPHISIGVAAAAACIGIFMLKKAS</sequence>
<dbReference type="SUPFAM" id="SSF56854">
    <property type="entry name" value="Bcl-2 inhibitors of programmed cell death"/>
    <property type="match status" value="1"/>
</dbReference>
<evidence type="ECO:0000256" key="1">
    <source>
        <dbReference type="SAM" id="MobiDB-lite"/>
    </source>
</evidence>
<evidence type="ECO:0000313" key="3">
    <source>
        <dbReference type="Proteomes" id="UP001642483"/>
    </source>
</evidence>
<protein>
    <recommendedName>
        <fullName evidence="4">Bcl-2-like protein 15</fullName>
    </recommendedName>
</protein>
<evidence type="ECO:0000313" key="2">
    <source>
        <dbReference type="EMBL" id="CAK8684125.1"/>
    </source>
</evidence>
<comment type="caution">
    <text evidence="2">The sequence shown here is derived from an EMBL/GenBank/DDBJ whole genome shotgun (WGS) entry which is preliminary data.</text>
</comment>
<gene>
    <name evidence="2" type="ORF">CVLEPA_LOCUS15126</name>
</gene>
<name>A0ABP0FX03_CLALP</name>
<feature type="region of interest" description="Disordered" evidence="1">
    <location>
        <begin position="284"/>
        <end position="314"/>
    </location>
</feature>
<dbReference type="Proteomes" id="UP001642483">
    <property type="component" value="Unassembled WGS sequence"/>
</dbReference>
<dbReference type="Gene3D" id="1.10.437.10">
    <property type="entry name" value="Blc2-like"/>
    <property type="match status" value="1"/>
</dbReference>
<dbReference type="EMBL" id="CAWYQH010000097">
    <property type="protein sequence ID" value="CAK8684125.1"/>
    <property type="molecule type" value="Genomic_DNA"/>
</dbReference>
<feature type="region of interest" description="Disordered" evidence="1">
    <location>
        <begin position="186"/>
        <end position="219"/>
    </location>
</feature>
<keyword evidence="3" id="KW-1185">Reference proteome</keyword>